<dbReference type="Pfam" id="PF03320">
    <property type="entry name" value="FBPase_glpX"/>
    <property type="match status" value="1"/>
</dbReference>
<evidence type="ECO:0000313" key="11">
    <source>
        <dbReference type="Proteomes" id="UP000318478"/>
    </source>
</evidence>
<dbReference type="OrthoDB" id="9779353at2"/>
<dbReference type="SUPFAM" id="SSF56655">
    <property type="entry name" value="Carbohydrate phosphatase"/>
    <property type="match status" value="1"/>
</dbReference>
<comment type="caution">
    <text evidence="10">The sequence shown here is derived from an EMBL/GenBank/DDBJ whole genome shotgun (WGS) entry which is preliminary data.</text>
</comment>
<evidence type="ECO:0000256" key="8">
    <source>
        <dbReference type="PIRSR" id="PIRSR004532-1"/>
    </source>
</evidence>
<accession>A0A5C5YKZ2</accession>
<keyword evidence="11" id="KW-1185">Reference proteome</keyword>
<dbReference type="NCBIfam" id="TIGR00330">
    <property type="entry name" value="glpX"/>
    <property type="match status" value="1"/>
</dbReference>
<proteinExistence type="inferred from homology"/>
<feature type="binding site" evidence="9">
    <location>
        <begin position="204"/>
        <end position="206"/>
    </location>
    <ligand>
        <name>substrate</name>
    </ligand>
</feature>
<dbReference type="PANTHER" id="PTHR30447:SF0">
    <property type="entry name" value="FRUCTOSE-1,6-BISPHOSPHATASE 1 CLASS 2-RELATED"/>
    <property type="match status" value="1"/>
</dbReference>
<dbReference type="GO" id="GO:0006094">
    <property type="term" value="P:gluconeogenesis"/>
    <property type="evidence" value="ECO:0007669"/>
    <property type="project" value="InterPro"/>
</dbReference>
<feature type="binding site" evidence="9">
    <location>
        <position position="228"/>
    </location>
    <ligand>
        <name>substrate</name>
    </ligand>
</feature>
<keyword evidence="3 8" id="KW-0479">Metal-binding</keyword>
<comment type="similarity">
    <text evidence="2 7">Belongs to the FBPase class 2 family.</text>
</comment>
<feature type="binding site" evidence="8">
    <location>
        <position position="95"/>
    </location>
    <ligand>
        <name>Mn(2+)</name>
        <dbReference type="ChEBI" id="CHEBI:29035"/>
        <label>2</label>
    </ligand>
</feature>
<dbReference type="GO" id="GO:0042132">
    <property type="term" value="F:fructose 1,6-bisphosphate 1-phosphatase activity"/>
    <property type="evidence" value="ECO:0007669"/>
    <property type="project" value="UniProtKB-EC"/>
</dbReference>
<dbReference type="Gene3D" id="3.30.540.10">
    <property type="entry name" value="Fructose-1,6-Bisphosphatase, subunit A, domain 1"/>
    <property type="match status" value="1"/>
</dbReference>
<keyword evidence="6 7" id="KW-0119">Carbohydrate metabolism</keyword>
<evidence type="ECO:0000256" key="1">
    <source>
        <dbReference type="ARBA" id="ARBA00001273"/>
    </source>
</evidence>
<feature type="binding site" evidence="9">
    <location>
        <begin position="182"/>
        <end position="184"/>
    </location>
    <ligand>
        <name>substrate</name>
    </ligand>
</feature>
<feature type="binding site" evidence="8">
    <location>
        <position position="231"/>
    </location>
    <ligand>
        <name>Mn(2+)</name>
        <dbReference type="ChEBI" id="CHEBI:29035"/>
        <label>2</label>
    </ligand>
</feature>
<dbReference type="GO" id="GO:0005829">
    <property type="term" value="C:cytosol"/>
    <property type="evidence" value="ECO:0007669"/>
    <property type="project" value="TreeGrafter"/>
</dbReference>
<feature type="binding site" evidence="8">
    <location>
        <position position="92"/>
    </location>
    <ligand>
        <name>Mn(2+)</name>
        <dbReference type="ChEBI" id="CHEBI:29035"/>
        <label>2</label>
    </ligand>
</feature>
<dbReference type="AlphaFoldDB" id="A0A5C5YKZ2"/>
<dbReference type="GO" id="GO:0030388">
    <property type="term" value="P:fructose 1,6-bisphosphate metabolic process"/>
    <property type="evidence" value="ECO:0007669"/>
    <property type="project" value="TreeGrafter"/>
</dbReference>
<keyword evidence="4 10" id="KW-0378">Hydrolase</keyword>
<evidence type="ECO:0000313" key="10">
    <source>
        <dbReference type="EMBL" id="TWT75468.1"/>
    </source>
</evidence>
<dbReference type="Proteomes" id="UP000318478">
    <property type="component" value="Unassembled WGS sequence"/>
</dbReference>
<feature type="binding site" evidence="9">
    <location>
        <position position="134"/>
    </location>
    <ligand>
        <name>substrate</name>
    </ligand>
</feature>
<reference evidence="10 11" key="1">
    <citation type="submission" date="2019-02" db="EMBL/GenBank/DDBJ databases">
        <title>Deep-cultivation of Planctomycetes and their phenomic and genomic characterization uncovers novel biology.</title>
        <authorList>
            <person name="Wiegand S."/>
            <person name="Jogler M."/>
            <person name="Boedeker C."/>
            <person name="Pinto D."/>
            <person name="Vollmers J."/>
            <person name="Rivas-Marin E."/>
            <person name="Kohn T."/>
            <person name="Peeters S.H."/>
            <person name="Heuer A."/>
            <person name="Rast P."/>
            <person name="Oberbeckmann S."/>
            <person name="Bunk B."/>
            <person name="Jeske O."/>
            <person name="Meyerdierks A."/>
            <person name="Storesund J.E."/>
            <person name="Kallscheuer N."/>
            <person name="Luecker S."/>
            <person name="Lage O.M."/>
            <person name="Pohl T."/>
            <person name="Merkel B.J."/>
            <person name="Hornburger P."/>
            <person name="Mueller R.-W."/>
            <person name="Bruemmer F."/>
            <person name="Labrenz M."/>
            <person name="Spormann A.M."/>
            <person name="Op Den Camp H."/>
            <person name="Overmann J."/>
            <person name="Amann R."/>
            <person name="Jetten M.S.M."/>
            <person name="Mascher T."/>
            <person name="Medema M.H."/>
            <person name="Devos D.P."/>
            <person name="Kaster A.-K."/>
            <person name="Ovreas L."/>
            <person name="Rohde M."/>
            <person name="Galperin M.Y."/>
            <person name="Jogler C."/>
        </authorList>
    </citation>
    <scope>NUCLEOTIDE SEQUENCE [LARGE SCALE GENOMIC DNA]</scope>
    <source>
        <strain evidence="10 11">Pla123a</strain>
    </source>
</reference>
<dbReference type="Gene3D" id="3.40.190.90">
    <property type="match status" value="1"/>
</dbReference>
<dbReference type="RefSeq" id="WP_146588259.1">
    <property type="nucleotide sequence ID" value="NZ_SJPO01000007.1"/>
</dbReference>
<comment type="catalytic activity">
    <reaction evidence="1">
        <text>beta-D-fructose 1,6-bisphosphate + H2O = beta-D-fructose 6-phosphate + phosphate</text>
        <dbReference type="Rhea" id="RHEA:11064"/>
        <dbReference type="ChEBI" id="CHEBI:15377"/>
        <dbReference type="ChEBI" id="CHEBI:32966"/>
        <dbReference type="ChEBI" id="CHEBI:43474"/>
        <dbReference type="ChEBI" id="CHEBI:57634"/>
        <dbReference type="EC" id="3.1.3.11"/>
    </reaction>
</comment>
<feature type="binding site" evidence="9">
    <location>
        <begin position="95"/>
        <end position="97"/>
    </location>
    <ligand>
        <name>substrate</name>
    </ligand>
</feature>
<name>A0A5C5YKZ2_9BACT</name>
<evidence type="ECO:0000256" key="4">
    <source>
        <dbReference type="ARBA" id="ARBA00022801"/>
    </source>
</evidence>
<evidence type="ECO:0000256" key="5">
    <source>
        <dbReference type="ARBA" id="ARBA00023211"/>
    </source>
</evidence>
<feature type="binding site" evidence="8">
    <location>
        <position position="38"/>
    </location>
    <ligand>
        <name>Mn(2+)</name>
        <dbReference type="ChEBI" id="CHEBI:29035"/>
        <label>1</label>
    </ligand>
</feature>
<comment type="cofactor">
    <cofactor evidence="8">
        <name>Mn(2+)</name>
        <dbReference type="ChEBI" id="CHEBI:29035"/>
    </cofactor>
</comment>
<dbReference type="PIRSF" id="PIRSF004532">
    <property type="entry name" value="GlpX"/>
    <property type="match status" value="1"/>
</dbReference>
<dbReference type="GO" id="GO:0046872">
    <property type="term" value="F:metal ion binding"/>
    <property type="evidence" value="ECO:0007669"/>
    <property type="project" value="UniProtKB-KW"/>
</dbReference>
<evidence type="ECO:0000256" key="2">
    <source>
        <dbReference type="ARBA" id="ARBA00008989"/>
    </source>
</evidence>
<dbReference type="PANTHER" id="PTHR30447">
    <property type="entry name" value="FRUCTOSE-1,6-BISPHOSPHATASE CLASS 2"/>
    <property type="match status" value="1"/>
</dbReference>
<gene>
    <name evidence="10" type="primary">glpX</name>
    <name evidence="10" type="ORF">Pla123a_29770</name>
</gene>
<evidence type="ECO:0000256" key="6">
    <source>
        <dbReference type="ARBA" id="ARBA00023277"/>
    </source>
</evidence>
<dbReference type="GO" id="GO:0006071">
    <property type="term" value="P:glycerol metabolic process"/>
    <property type="evidence" value="ECO:0007669"/>
    <property type="project" value="InterPro"/>
</dbReference>
<dbReference type="EMBL" id="SJPO01000007">
    <property type="protein sequence ID" value="TWT75468.1"/>
    <property type="molecule type" value="Genomic_DNA"/>
</dbReference>
<dbReference type="InterPro" id="IPR004464">
    <property type="entry name" value="FBPase_class-2/SBPase"/>
</dbReference>
<organism evidence="10 11">
    <name type="scientific">Posidoniimonas polymericola</name>
    <dbReference type="NCBI Taxonomy" id="2528002"/>
    <lineage>
        <taxon>Bacteria</taxon>
        <taxon>Pseudomonadati</taxon>
        <taxon>Planctomycetota</taxon>
        <taxon>Planctomycetia</taxon>
        <taxon>Pirellulales</taxon>
        <taxon>Lacipirellulaceae</taxon>
        <taxon>Posidoniimonas</taxon>
    </lineage>
</organism>
<evidence type="ECO:0000256" key="3">
    <source>
        <dbReference type="ARBA" id="ARBA00022723"/>
    </source>
</evidence>
<evidence type="ECO:0000256" key="9">
    <source>
        <dbReference type="PIRSR" id="PIRSR004532-2"/>
    </source>
</evidence>
<keyword evidence="5 8" id="KW-0464">Manganese</keyword>
<protein>
    <recommendedName>
        <fullName evidence="7">Fructose-1,6-bisphosphatase</fullName>
    </recommendedName>
</protein>
<evidence type="ECO:0000256" key="7">
    <source>
        <dbReference type="PIRNR" id="PIRNR004532"/>
    </source>
</evidence>
<feature type="binding site" evidence="8">
    <location>
        <position position="62"/>
    </location>
    <ligand>
        <name>Mn(2+)</name>
        <dbReference type="ChEBI" id="CHEBI:29035"/>
        <label>1</label>
    </ligand>
</feature>
<sequence length="349" mass="37357">MPRHDPERAIDLDLVRCTENASLAAWKHFGRGDKNTADYAASDAIRGMFELIECRGLVRIGEGRKDDAPGIFTGERLGAWGEDHIPAAIALDPIDGTTLTAKGLPGAISVIAASTCTRPEDNPSGLFPAIPSHYMQKLAVGPIVAESDVHVDLDAPLRATLSTVAGQLRKRVRDLVVVVLDRPRHEAIITELRGVGCGVRLIPDGDVAAAIAPSLPDSGVDAYVGVGGSPEAVIAAAAIKCLGGQQLCRMWPKSDDELATLKAEHRCTPDDLARVWDVESMAPGEHIIFAATGISDSPMLPGIRYRNHHAVTTSILMRARNRTVRRVEAYHDLGRKTIRVGSSGDEVTL</sequence>